<accession>A0A6N7X3E5</accession>
<name>A0A6N7X3E5_9FIRM</name>
<dbReference type="PIRSF" id="PIRSF500217">
    <property type="entry name" value="AlgI"/>
    <property type="match status" value="1"/>
</dbReference>
<dbReference type="AlphaFoldDB" id="A0A6N7X3E5"/>
<reference evidence="9 10" key="1">
    <citation type="submission" date="2019-08" db="EMBL/GenBank/DDBJ databases">
        <title>In-depth cultivation of the pig gut microbiome towards novel bacterial diversity and tailored functional studies.</title>
        <authorList>
            <person name="Wylensek D."/>
            <person name="Hitch T.C.A."/>
            <person name="Clavel T."/>
        </authorList>
    </citation>
    <scope>NUCLEOTIDE SEQUENCE [LARGE SCALE GENOMIC DNA]</scope>
    <source>
        <strain evidence="9 10">WCA-MUC-591-APC-4B</strain>
    </source>
</reference>
<feature type="transmembrane region" description="Helical" evidence="8">
    <location>
        <begin position="402"/>
        <end position="421"/>
    </location>
</feature>
<dbReference type="InterPro" id="IPR028362">
    <property type="entry name" value="AlgI"/>
</dbReference>
<organism evidence="9 10">
    <name type="scientific">Mogibacterium kristiansenii</name>
    <dbReference type="NCBI Taxonomy" id="2606708"/>
    <lineage>
        <taxon>Bacteria</taxon>
        <taxon>Bacillati</taxon>
        <taxon>Bacillota</taxon>
        <taxon>Clostridia</taxon>
        <taxon>Peptostreptococcales</taxon>
        <taxon>Anaerovoracaceae</taxon>
        <taxon>Mogibacterium</taxon>
    </lineage>
</organism>
<evidence type="ECO:0000256" key="5">
    <source>
        <dbReference type="ARBA" id="ARBA00022989"/>
    </source>
</evidence>
<evidence type="ECO:0000256" key="7">
    <source>
        <dbReference type="PIRNR" id="PIRNR016636"/>
    </source>
</evidence>
<feature type="transmembrane region" description="Helical" evidence="8">
    <location>
        <begin position="83"/>
        <end position="102"/>
    </location>
</feature>
<dbReference type="PANTHER" id="PTHR13285">
    <property type="entry name" value="ACYLTRANSFERASE"/>
    <property type="match status" value="1"/>
</dbReference>
<dbReference type="RefSeq" id="WP_154553722.1">
    <property type="nucleotide sequence ID" value="NZ_VUNA01000003.1"/>
</dbReference>
<keyword evidence="3 7" id="KW-1003">Cell membrane</keyword>
<dbReference type="PANTHER" id="PTHR13285:SF18">
    <property type="entry name" value="PROTEIN-CYSTEINE N-PALMITOYLTRANSFERASE RASP"/>
    <property type="match status" value="1"/>
</dbReference>
<evidence type="ECO:0000256" key="8">
    <source>
        <dbReference type="SAM" id="Phobius"/>
    </source>
</evidence>
<keyword evidence="6 7" id="KW-0472">Membrane</keyword>
<feature type="transmembrane region" description="Helical" evidence="8">
    <location>
        <begin position="114"/>
        <end position="137"/>
    </location>
</feature>
<evidence type="ECO:0000256" key="2">
    <source>
        <dbReference type="ARBA" id="ARBA00010323"/>
    </source>
</evidence>
<feature type="transmembrane region" description="Helical" evidence="8">
    <location>
        <begin position="149"/>
        <end position="169"/>
    </location>
</feature>
<dbReference type="PIRSF" id="PIRSF016636">
    <property type="entry name" value="AlgI_DltB"/>
    <property type="match status" value="1"/>
</dbReference>
<dbReference type="InterPro" id="IPR004299">
    <property type="entry name" value="MBOAT_fam"/>
</dbReference>
<feature type="transmembrane region" description="Helical" evidence="8">
    <location>
        <begin position="320"/>
        <end position="341"/>
    </location>
</feature>
<feature type="transmembrane region" description="Helical" evidence="8">
    <location>
        <begin position="361"/>
        <end position="382"/>
    </location>
</feature>
<evidence type="ECO:0000313" key="10">
    <source>
        <dbReference type="Proteomes" id="UP000469424"/>
    </source>
</evidence>
<dbReference type="GO" id="GO:0016746">
    <property type="term" value="F:acyltransferase activity"/>
    <property type="evidence" value="ECO:0007669"/>
    <property type="project" value="UniProtKB-KW"/>
</dbReference>
<evidence type="ECO:0000256" key="6">
    <source>
        <dbReference type="ARBA" id="ARBA00023136"/>
    </source>
</evidence>
<dbReference type="InterPro" id="IPR051085">
    <property type="entry name" value="MB_O-acyltransferase"/>
</dbReference>
<keyword evidence="5 8" id="KW-1133">Transmembrane helix</keyword>
<proteinExistence type="inferred from homology"/>
<keyword evidence="4 8" id="KW-0812">Transmembrane</keyword>
<gene>
    <name evidence="9" type="ORF">FYJ65_02185</name>
</gene>
<comment type="caution">
    <text evidence="9">The sequence shown here is derived from an EMBL/GenBank/DDBJ whole genome shotgun (WGS) entry which is preliminary data.</text>
</comment>
<feature type="transmembrane region" description="Helical" evidence="8">
    <location>
        <begin position="42"/>
        <end position="63"/>
    </location>
</feature>
<dbReference type="Pfam" id="PF03062">
    <property type="entry name" value="MBOAT"/>
    <property type="match status" value="1"/>
</dbReference>
<keyword evidence="10" id="KW-1185">Reference proteome</keyword>
<evidence type="ECO:0000256" key="3">
    <source>
        <dbReference type="ARBA" id="ARBA00022475"/>
    </source>
</evidence>
<keyword evidence="7" id="KW-0012">Acyltransferase</keyword>
<evidence type="ECO:0000256" key="1">
    <source>
        <dbReference type="ARBA" id="ARBA00004651"/>
    </source>
</evidence>
<feature type="transmembrane region" description="Helical" evidence="8">
    <location>
        <begin position="442"/>
        <end position="461"/>
    </location>
</feature>
<sequence>MLFSSILFLLYFLPATLAIYYLVPRKNIEARNLVLLAASLLFYSWGEPVYIVLMIYSAFLNYYSALQIGRAQEKGRSGKGSMLFALFMNLLVLGFFKYFGFLMDTFNSLTGLHIHYTALSLPIGISFYTFQALSYIFDVYRKNVGPQKSFLRFTLYLSLFPQLIAGPIVKYRDVEEQLSVRSTDWIDFGEGTKRFIFGLGKKVLLANNFGALYAAIGALPDSDVSVVTYWIGIGAYTLQIYFDFSGYSDMAIGLGRMFGFEFSENFNYPYISDSITEFWRRWHISLSTWFREYVYIPLGGNRVTVPRHILNLLIVWSLTGLWHGASWNFVLWGTYYGVLLIIEKYVLHPYMEKWPGWVRHLYTLVIVMIGWTFFSITDFGAMKKYFAVMLGVSGHAFANMKTLYLLRTHGILLALGMCLSTPAPMKWFRERLEKEGHEWQGIVLLMLILILSIAYLVFGSYNPFLYFRF</sequence>
<dbReference type="Proteomes" id="UP000469424">
    <property type="component" value="Unassembled WGS sequence"/>
</dbReference>
<keyword evidence="7" id="KW-0808">Transferase</keyword>
<comment type="subcellular location">
    <subcellularLocation>
        <location evidence="1">Cell membrane</location>
        <topology evidence="1">Multi-pass membrane protein</topology>
    </subcellularLocation>
</comment>
<dbReference type="GO" id="GO:0042121">
    <property type="term" value="P:alginic acid biosynthetic process"/>
    <property type="evidence" value="ECO:0007669"/>
    <property type="project" value="InterPro"/>
</dbReference>
<dbReference type="EMBL" id="VUNA01000003">
    <property type="protein sequence ID" value="MST70157.1"/>
    <property type="molecule type" value="Genomic_DNA"/>
</dbReference>
<evidence type="ECO:0000256" key="4">
    <source>
        <dbReference type="ARBA" id="ARBA00022692"/>
    </source>
</evidence>
<protein>
    <submittedName>
        <fullName evidence="9">MBOAT family protein</fullName>
    </submittedName>
</protein>
<evidence type="ECO:0000313" key="9">
    <source>
        <dbReference type="EMBL" id="MST70157.1"/>
    </source>
</evidence>
<comment type="similarity">
    <text evidence="2 7">Belongs to the membrane-bound acyltransferase family.</text>
</comment>
<dbReference type="InterPro" id="IPR024194">
    <property type="entry name" value="Ac/AlaTfrase_AlgI/DltB"/>
</dbReference>
<dbReference type="GO" id="GO:0005886">
    <property type="term" value="C:plasma membrane"/>
    <property type="evidence" value="ECO:0007669"/>
    <property type="project" value="UniProtKB-SubCell"/>
</dbReference>